<organism evidence="2">
    <name type="scientific">marine sediment metagenome</name>
    <dbReference type="NCBI Taxonomy" id="412755"/>
    <lineage>
        <taxon>unclassified sequences</taxon>
        <taxon>metagenomes</taxon>
        <taxon>ecological metagenomes</taxon>
    </lineage>
</organism>
<gene>
    <name evidence="2" type="ORF">LCGC14_2422600</name>
</gene>
<name>A0A0F9E1E0_9ZZZZ</name>
<feature type="compositionally biased region" description="Basic and acidic residues" evidence="1">
    <location>
        <begin position="297"/>
        <end position="331"/>
    </location>
</feature>
<accession>A0A0F9E1E0</accession>
<reference evidence="2" key="1">
    <citation type="journal article" date="2015" name="Nature">
        <title>Complex archaea that bridge the gap between prokaryotes and eukaryotes.</title>
        <authorList>
            <person name="Spang A."/>
            <person name="Saw J.H."/>
            <person name="Jorgensen S.L."/>
            <person name="Zaremba-Niedzwiedzka K."/>
            <person name="Martijn J."/>
            <person name="Lind A.E."/>
            <person name="van Eijk R."/>
            <person name="Schleper C."/>
            <person name="Guy L."/>
            <person name="Ettema T.J."/>
        </authorList>
    </citation>
    <scope>NUCLEOTIDE SEQUENCE</scope>
</reference>
<proteinExistence type="predicted"/>
<sequence length="348" mass="35481">MDQASRKFRQGDVRGGLAKAMRAQKGLRAAIQQMKIGQYESLQAAVAAAQDGVAALAANQHRVSEGTRRIGQKVNQMTGKPGQGKPGQGKPGQGKPGQGKPGKGDGERTPSQQDVVKAMGRDPGIGPKLKGLAKQQAGLAKDLGPFMEYVDELNKWAGKARKDQVAGSLKDVVGDLRGDDTSQKMINAAVGLASQDLGGARDAQKEVAAALRKAATGLQEAKDMLAGSPTGVLRQAARDAKEIGSRVQSIAGLGQPGQGQPGQGQPGQGQPGQGQPGKGQPGKGQPGKGQPGQGKPGEGKPGEGKPGEGKPGEGKPGEGKPGEGKPGEITKKILAALQNEVSARGEKK</sequence>
<dbReference type="EMBL" id="LAZR01036874">
    <property type="protein sequence ID" value="KKL23716.1"/>
    <property type="molecule type" value="Genomic_DNA"/>
</dbReference>
<feature type="region of interest" description="Disordered" evidence="1">
    <location>
        <begin position="222"/>
        <end position="348"/>
    </location>
</feature>
<comment type="caution">
    <text evidence="2">The sequence shown here is derived from an EMBL/GenBank/DDBJ whole genome shotgun (WGS) entry which is preliminary data.</text>
</comment>
<evidence type="ECO:0000313" key="2">
    <source>
        <dbReference type="EMBL" id="KKL23716.1"/>
    </source>
</evidence>
<dbReference type="AlphaFoldDB" id="A0A0F9E1E0"/>
<feature type="compositionally biased region" description="Gly residues" evidence="1">
    <location>
        <begin position="254"/>
        <end position="296"/>
    </location>
</feature>
<feature type="compositionally biased region" description="Gly residues" evidence="1">
    <location>
        <begin position="81"/>
        <end position="101"/>
    </location>
</feature>
<evidence type="ECO:0000256" key="1">
    <source>
        <dbReference type="SAM" id="MobiDB-lite"/>
    </source>
</evidence>
<protein>
    <submittedName>
        <fullName evidence="2">Uncharacterized protein</fullName>
    </submittedName>
</protein>
<feature type="region of interest" description="Disordered" evidence="1">
    <location>
        <begin position="60"/>
        <end position="131"/>
    </location>
</feature>